<dbReference type="InterPro" id="IPR002164">
    <property type="entry name" value="NAP_family"/>
</dbReference>
<dbReference type="EMBL" id="HBET01002093">
    <property type="protein sequence ID" value="CAD8557207.1"/>
    <property type="molecule type" value="Transcribed_RNA"/>
</dbReference>
<evidence type="ECO:0000313" key="4">
    <source>
        <dbReference type="EMBL" id="CAD8557207.1"/>
    </source>
</evidence>
<proteinExistence type="inferred from homology"/>
<accession>A0A7S0P7L5</accession>
<gene>
    <name evidence="4" type="ORF">CROE0942_LOCUS1541</name>
</gene>
<dbReference type="PANTHER" id="PTHR11875">
    <property type="entry name" value="TESTIS-SPECIFIC Y-ENCODED PROTEIN"/>
    <property type="match status" value="1"/>
</dbReference>
<name>A0A7S0P7L5_CAFRO</name>
<reference evidence="4" key="1">
    <citation type="submission" date="2021-01" db="EMBL/GenBank/DDBJ databases">
        <authorList>
            <person name="Corre E."/>
            <person name="Pelletier E."/>
            <person name="Niang G."/>
            <person name="Scheremetjew M."/>
            <person name="Finn R."/>
            <person name="Kale V."/>
            <person name="Holt S."/>
            <person name="Cochrane G."/>
            <person name="Meng A."/>
            <person name="Brown T."/>
            <person name="Cohen L."/>
        </authorList>
    </citation>
    <scope>NUCLEOTIDE SEQUENCE</scope>
    <source>
        <strain evidence="4">E4-10</strain>
    </source>
</reference>
<dbReference type="SUPFAM" id="SSF143113">
    <property type="entry name" value="NAP-like"/>
    <property type="match status" value="1"/>
</dbReference>
<feature type="region of interest" description="Disordered" evidence="3">
    <location>
        <begin position="513"/>
        <end position="534"/>
    </location>
</feature>
<evidence type="ECO:0000256" key="1">
    <source>
        <dbReference type="ARBA" id="ARBA00009947"/>
    </source>
</evidence>
<dbReference type="GO" id="GO:0005634">
    <property type="term" value="C:nucleus"/>
    <property type="evidence" value="ECO:0007669"/>
    <property type="project" value="InterPro"/>
</dbReference>
<evidence type="ECO:0008006" key="5">
    <source>
        <dbReference type="Google" id="ProtNLM"/>
    </source>
</evidence>
<comment type="similarity">
    <text evidence="1 2">Belongs to the nucleosome assembly protein (NAP) family.</text>
</comment>
<sequence>MIVNATTIGQRKSDSLLQVDVEKEGNPIRRTLAPMGNPDRLTVPCEADCLAIGQTMQPTLWQSSARAFGEAELDAFATIKGYAGGAYEAAAALDDAAEAVREAWEKDEDAVSSEPAASAAYPGYARQYGHEVALDAAKIAEDWPARASAHDEAVLKGLDQATADRLAARRAEAAAVAVARQRVQGATRAVEEAAGMGGAFEERGEDIIEAGAYGTAEAWRWGGGRMGSTGGPLTMLDLGMAASEPGTVRELAVLGAVAVLRATPCPLLNGDAPAPRNPLESWPAGADTFAGREMGRPADQLPTLTLDWVILGAGLPAFENGSSSANLDAKAVKRSGLGSQATADELLNDDNGAAIRDVLLADLESGAHDLASLYDPQEVVGGSAAPSWVPRDAEAAAEAAAAAAGAEDSVKVPFSEFWMTVLMQHPMWEDMIEEVDEEALKHLTDISVAMHEDWCGYRMTWTFSENPFFSNKALTKDIYFTGEVDNSSDIGIKLVKGCKINWRAGKQITVSKPVKAPKGKGKGKGRGKAKAPKPEPVESIFRFFERTVDPSKIGEMDLDEEELEELQELASMDVHATDVIREAIAPRAIKWFLGEETADDDDDEAFMAEDSDEEGEEDEEEGDDTEEDKAALRDALSNAFKSADGAGADGASNPFAGGNPFAASGEGAGAGANPFAAGGEGGAAAEGGEKAECKQQ</sequence>
<dbReference type="GO" id="GO:0006334">
    <property type="term" value="P:nucleosome assembly"/>
    <property type="evidence" value="ECO:0007669"/>
    <property type="project" value="InterPro"/>
</dbReference>
<dbReference type="Gene3D" id="3.30.1120.90">
    <property type="entry name" value="Nucleosome assembly protein"/>
    <property type="match status" value="1"/>
</dbReference>
<dbReference type="InterPro" id="IPR037231">
    <property type="entry name" value="NAP-like_sf"/>
</dbReference>
<feature type="compositionally biased region" description="Acidic residues" evidence="3">
    <location>
        <begin position="596"/>
        <end position="627"/>
    </location>
</feature>
<protein>
    <recommendedName>
        <fullName evidence="5">Nucleosome assembly protein</fullName>
    </recommendedName>
</protein>
<organism evidence="4">
    <name type="scientific">Cafeteria roenbergensis</name>
    <name type="common">Marine flagellate</name>
    <dbReference type="NCBI Taxonomy" id="33653"/>
    <lineage>
        <taxon>Eukaryota</taxon>
        <taxon>Sar</taxon>
        <taxon>Stramenopiles</taxon>
        <taxon>Bigyra</taxon>
        <taxon>Opalozoa</taxon>
        <taxon>Bicosoecida</taxon>
        <taxon>Cafeteriaceae</taxon>
        <taxon>Cafeteria</taxon>
    </lineage>
</organism>
<dbReference type="Pfam" id="PF00956">
    <property type="entry name" value="NAP"/>
    <property type="match status" value="1"/>
</dbReference>
<feature type="compositionally biased region" description="Basic and acidic residues" evidence="3">
    <location>
        <begin position="687"/>
        <end position="696"/>
    </location>
</feature>
<dbReference type="AlphaFoldDB" id="A0A7S0P7L5"/>
<feature type="compositionally biased region" description="Basic residues" evidence="3">
    <location>
        <begin position="515"/>
        <end position="531"/>
    </location>
</feature>
<feature type="region of interest" description="Disordered" evidence="3">
    <location>
        <begin position="595"/>
        <end position="696"/>
    </location>
</feature>
<evidence type="ECO:0000256" key="3">
    <source>
        <dbReference type="SAM" id="MobiDB-lite"/>
    </source>
</evidence>
<evidence type="ECO:0000256" key="2">
    <source>
        <dbReference type="RuleBase" id="RU003876"/>
    </source>
</evidence>